<gene>
    <name evidence="3" type="ORF">F7725_015223</name>
</gene>
<comment type="caution">
    <text evidence="3">The sequence shown here is derived from an EMBL/GenBank/DDBJ whole genome shotgun (WGS) entry which is preliminary data.</text>
</comment>
<accession>A0A7J5YGU9</accession>
<protein>
    <recommendedName>
        <fullName evidence="2">Immunoglobulin C2-set-like ligand-binding domain-containing protein</fullName>
    </recommendedName>
</protein>
<proteinExistence type="predicted"/>
<reference evidence="3 4" key="1">
    <citation type="submission" date="2020-03" db="EMBL/GenBank/DDBJ databases">
        <title>Dissostichus mawsoni Genome sequencing and assembly.</title>
        <authorList>
            <person name="Park H."/>
        </authorList>
    </citation>
    <scope>NUCLEOTIDE SEQUENCE [LARGE SCALE GENOMIC DNA]</scope>
    <source>
        <strain evidence="3">DM0001</strain>
        <tissue evidence="3">Muscle</tissue>
    </source>
</reference>
<dbReference type="InterPro" id="IPR036179">
    <property type="entry name" value="Ig-like_dom_sf"/>
</dbReference>
<keyword evidence="4" id="KW-1185">Reference proteome</keyword>
<feature type="chain" id="PRO_5029901520" description="Immunoglobulin C2-set-like ligand-binding domain-containing protein" evidence="1">
    <location>
        <begin position="17"/>
        <end position="139"/>
    </location>
</feature>
<dbReference type="InterPro" id="IPR010457">
    <property type="entry name" value="IgC2-like_lig-bd"/>
</dbReference>
<dbReference type="Pfam" id="PF06328">
    <property type="entry name" value="Lep_receptor_Ig"/>
    <property type="match status" value="1"/>
</dbReference>
<evidence type="ECO:0000256" key="1">
    <source>
        <dbReference type="SAM" id="SignalP"/>
    </source>
</evidence>
<dbReference type="Gene3D" id="2.60.40.10">
    <property type="entry name" value="Immunoglobulins"/>
    <property type="match status" value="1"/>
</dbReference>
<dbReference type="EMBL" id="JAAKFY010000012">
    <property type="protein sequence ID" value="KAF3848726.1"/>
    <property type="molecule type" value="Genomic_DNA"/>
</dbReference>
<dbReference type="SUPFAM" id="SSF48726">
    <property type="entry name" value="Immunoglobulin"/>
    <property type="match status" value="1"/>
</dbReference>
<name>A0A7J5YGU9_DISMA</name>
<dbReference type="Proteomes" id="UP000518266">
    <property type="component" value="Unassembled WGS sequence"/>
</dbReference>
<feature type="domain" description="Immunoglobulin C2-set-like ligand-binding" evidence="2">
    <location>
        <begin position="37"/>
        <end position="106"/>
    </location>
</feature>
<evidence type="ECO:0000313" key="4">
    <source>
        <dbReference type="Proteomes" id="UP000518266"/>
    </source>
</evidence>
<evidence type="ECO:0000259" key="2">
    <source>
        <dbReference type="Pfam" id="PF06328"/>
    </source>
</evidence>
<evidence type="ECO:0000313" key="3">
    <source>
        <dbReference type="EMBL" id="KAF3848726.1"/>
    </source>
</evidence>
<dbReference type="InterPro" id="IPR013783">
    <property type="entry name" value="Ig-like_fold"/>
</dbReference>
<keyword evidence="1" id="KW-0732">Signal</keyword>
<dbReference type="AlphaFoldDB" id="A0A7J5YGU9"/>
<sequence length="139" mass="15310">MVSAGELLLLAGLVFAVPARRGFSQTNHLVTAPQTTQYLEIGSNFKATCMIINTTEVTADDLYWILSETTVSKELYTKLNESAISVTIPITSVQPEWLFCRAKEKSSYVVLNAGKFMYGVLLKKGCKLLLLAPKTKAVF</sequence>
<dbReference type="OrthoDB" id="9934532at2759"/>
<organism evidence="3 4">
    <name type="scientific">Dissostichus mawsoni</name>
    <name type="common">Antarctic cod</name>
    <dbReference type="NCBI Taxonomy" id="36200"/>
    <lineage>
        <taxon>Eukaryota</taxon>
        <taxon>Metazoa</taxon>
        <taxon>Chordata</taxon>
        <taxon>Craniata</taxon>
        <taxon>Vertebrata</taxon>
        <taxon>Euteleostomi</taxon>
        <taxon>Actinopterygii</taxon>
        <taxon>Neopterygii</taxon>
        <taxon>Teleostei</taxon>
        <taxon>Neoteleostei</taxon>
        <taxon>Acanthomorphata</taxon>
        <taxon>Eupercaria</taxon>
        <taxon>Perciformes</taxon>
        <taxon>Notothenioidei</taxon>
        <taxon>Nototheniidae</taxon>
        <taxon>Dissostichus</taxon>
    </lineage>
</organism>
<feature type="signal peptide" evidence="1">
    <location>
        <begin position="1"/>
        <end position="16"/>
    </location>
</feature>